<dbReference type="AlphaFoldDB" id="A0A831W330"/>
<evidence type="ECO:0000313" key="5">
    <source>
        <dbReference type="Proteomes" id="UP000886251"/>
    </source>
</evidence>
<name>A0A831W330_9GAMM</name>
<proteinExistence type="predicted"/>
<dbReference type="InterPro" id="IPR011042">
    <property type="entry name" value="6-blade_b-propeller_TolB-like"/>
</dbReference>
<comment type="caution">
    <text evidence="4">The sequence shown here is derived from an EMBL/GenBank/DDBJ whole genome shotgun (WGS) entry which is preliminary data.</text>
</comment>
<evidence type="ECO:0000313" key="4">
    <source>
        <dbReference type="EMBL" id="HEB96214.1"/>
    </source>
</evidence>
<reference evidence="4" key="1">
    <citation type="journal article" date="2020" name="mSystems">
        <title>Genome- and Community-Level Interaction Insights into Carbon Utilization and Element Cycling Functions of Hydrothermarchaeota in Hydrothermal Sediment.</title>
        <authorList>
            <person name="Zhou Z."/>
            <person name="Liu Y."/>
            <person name="Xu W."/>
            <person name="Pan J."/>
            <person name="Luo Z.H."/>
            <person name="Li M."/>
        </authorList>
    </citation>
    <scope>NUCLEOTIDE SEQUENCE [LARGE SCALE GENOMIC DNA]</scope>
    <source>
        <strain evidence="4">HyVt-443</strain>
    </source>
</reference>
<feature type="region of interest" description="Disordered" evidence="1">
    <location>
        <begin position="857"/>
        <end position="878"/>
    </location>
</feature>
<dbReference type="InterPro" id="IPR040698">
    <property type="entry name" value="HZS_alpha_mid"/>
</dbReference>
<sequence>MKRNTGGSGTHHGLILALLLPVALLLWPLHASAASSPAGHGGISYPIVYIRCERTDRQVTLKGTVVIDGEKKPASRVMRGADIYDVLPDVSHFFGGFSGPCDLVYRAPSGEERVLYDCSSRSSMEQACAAMDPAVSFDGRRVLFALFEGSLKPYKFRFPAPILDPAAENKKQMFWATLPVKRLAAQQSRLLIVDIDSGRVATLPHEPKTFDSGPAWLSDGRIAFTSTRGNPYQTLVFGATDSNRRIARIHVMDTNGKNIELTGYHGLGGQQHPFQLLDGRLSYSSWQLFGALPFRTTNGSPGRFGTLANFFHLYSQYPDGSVPFALYGQHRANYTGRFGQNHKAAHFAGQSSDGRVWVTDYYRANNNGLGIIVGFPLPPEGQEGIGPDDKPGIGDIYRPRGMVNLASWATSEDTFARGMPKPAYSDPEYADPLAFAGKLGHPWGAPGNRLLVTWGKGPCSTVASGWILKRPRPPLIDGSGQGVPLNVMTYLGRDNPGCDAGIYEIGTDKTSKHPSDMIRVVDSRKWHELMARPAIPYSEIYGVERPADRPAAHLRAANTDYLPKGTPFGLLGAASVINRETRPLGGLPFEGENQWSLQGTDTVDYEDGEICGMRILGVQPNIRKEWGRLFTPAGERVVILGEFPVRHFTGQGKPVRDSDGDIDSSFLVRFPANMPYLMQTVDCQGRTLNSDQSWQHLAPGEIKVCGGCHVHGKPGKDFGGTIAYRKDYRPVLLGQGTVPLLAGGPPGKPEIRQAEGFGLQIEFDRDILPILRRRCASCHSGSDAAAGLKLDVPGTGKGSTWRCLVADRWQNCVPKALRHKGTGRNGILRRPQLTKYMRFMNSRGSLLYWKAANQRTDNRSDDQYGPKDKAWNDVDFGPDHPTEMTSEELGMLARWIDIGAPGGRGYLLDTTPPTLTLAGDLDNGKLIRLHIGVADIPSGVKAGSLRICLGDDRRCLPTPPLPDEQGIVHVTLPEPLSDRNGEILVEVEDQAGNRTRLTRDLAWLARNYETGEATSERPRIYDMEGSSRFGDKPAK</sequence>
<feature type="chain" id="PRO_5032645778" description="Hydrazine synthase alpha subunit middle domain-containing protein" evidence="2">
    <location>
        <begin position="34"/>
        <end position="1035"/>
    </location>
</feature>
<dbReference type="Gene3D" id="2.120.10.30">
    <property type="entry name" value="TolB, C-terminal domain"/>
    <property type="match status" value="1"/>
</dbReference>
<dbReference type="Pfam" id="PF07676">
    <property type="entry name" value="PD40"/>
    <property type="match status" value="1"/>
</dbReference>
<dbReference type="EMBL" id="DRKP01000082">
    <property type="protein sequence ID" value="HEB96214.1"/>
    <property type="molecule type" value="Genomic_DNA"/>
</dbReference>
<feature type="domain" description="Hydrazine synthase alpha subunit middle" evidence="3">
    <location>
        <begin position="660"/>
        <end position="709"/>
    </location>
</feature>
<protein>
    <recommendedName>
        <fullName evidence="3">Hydrazine synthase alpha subunit middle domain-containing protein</fullName>
    </recommendedName>
</protein>
<dbReference type="InterPro" id="IPR011659">
    <property type="entry name" value="WD40"/>
</dbReference>
<evidence type="ECO:0000256" key="1">
    <source>
        <dbReference type="SAM" id="MobiDB-lite"/>
    </source>
</evidence>
<accession>A0A831W330</accession>
<dbReference type="SUPFAM" id="SSF82171">
    <property type="entry name" value="DPP6 N-terminal domain-like"/>
    <property type="match status" value="1"/>
</dbReference>
<evidence type="ECO:0000256" key="2">
    <source>
        <dbReference type="SAM" id="SignalP"/>
    </source>
</evidence>
<dbReference type="Pfam" id="PF18582">
    <property type="entry name" value="HZS_alpha"/>
    <property type="match status" value="1"/>
</dbReference>
<gene>
    <name evidence="4" type="ORF">ENI96_07270</name>
</gene>
<evidence type="ECO:0000259" key="3">
    <source>
        <dbReference type="Pfam" id="PF18582"/>
    </source>
</evidence>
<keyword evidence="2" id="KW-0732">Signal</keyword>
<dbReference type="Proteomes" id="UP000886251">
    <property type="component" value="Unassembled WGS sequence"/>
</dbReference>
<feature type="signal peptide" evidence="2">
    <location>
        <begin position="1"/>
        <end position="33"/>
    </location>
</feature>
<organism evidence="4 5">
    <name type="scientific">Sedimenticola thiotaurini</name>
    <dbReference type="NCBI Taxonomy" id="1543721"/>
    <lineage>
        <taxon>Bacteria</taxon>
        <taxon>Pseudomonadati</taxon>
        <taxon>Pseudomonadota</taxon>
        <taxon>Gammaproteobacteria</taxon>
        <taxon>Chromatiales</taxon>
        <taxon>Sedimenticolaceae</taxon>
        <taxon>Sedimenticola</taxon>
    </lineage>
</organism>